<accession>A0A8J2SRG8</accession>
<name>A0A8J2SRG8_9STRA</name>
<sequence length="152" mass="17077">MRRRSCRRMRGLESTLYSLAEVVLVGVKHHIFEGFHRKGIITSKDRDELGEGLMQLEHHLENCREFAQAEFRRAARASQRHLSLRRGASRVADIEASSIKQELTVIDQLQDSIMDRRAGVTAAAATAASPQAGRALAHMERAQDLSGRHLTH</sequence>
<comment type="caution">
    <text evidence="1">The sequence shown here is derived from an EMBL/GenBank/DDBJ whole genome shotgun (WGS) entry which is preliminary data.</text>
</comment>
<gene>
    <name evidence="1" type="ORF">PECAL_5P00190</name>
</gene>
<dbReference type="EMBL" id="CAKKNE010000005">
    <property type="protein sequence ID" value="CAH0375500.1"/>
    <property type="molecule type" value="Genomic_DNA"/>
</dbReference>
<proteinExistence type="predicted"/>
<evidence type="ECO:0000313" key="2">
    <source>
        <dbReference type="Proteomes" id="UP000789595"/>
    </source>
</evidence>
<dbReference type="AlphaFoldDB" id="A0A8J2SRG8"/>
<reference evidence="1" key="1">
    <citation type="submission" date="2021-11" db="EMBL/GenBank/DDBJ databases">
        <authorList>
            <consortium name="Genoscope - CEA"/>
            <person name="William W."/>
        </authorList>
    </citation>
    <scope>NUCLEOTIDE SEQUENCE</scope>
</reference>
<keyword evidence="2" id="KW-1185">Reference proteome</keyword>
<dbReference type="Proteomes" id="UP000789595">
    <property type="component" value="Unassembled WGS sequence"/>
</dbReference>
<protein>
    <submittedName>
        <fullName evidence="1">Uncharacterized protein</fullName>
    </submittedName>
</protein>
<evidence type="ECO:0000313" key="1">
    <source>
        <dbReference type="EMBL" id="CAH0375500.1"/>
    </source>
</evidence>
<organism evidence="1 2">
    <name type="scientific">Pelagomonas calceolata</name>
    <dbReference type="NCBI Taxonomy" id="35677"/>
    <lineage>
        <taxon>Eukaryota</taxon>
        <taxon>Sar</taxon>
        <taxon>Stramenopiles</taxon>
        <taxon>Ochrophyta</taxon>
        <taxon>Pelagophyceae</taxon>
        <taxon>Pelagomonadales</taxon>
        <taxon>Pelagomonadaceae</taxon>
        <taxon>Pelagomonas</taxon>
    </lineage>
</organism>